<dbReference type="WBParaSite" id="HCON_00083900-00001">
    <property type="protein sequence ID" value="HCON_00083900-00001"/>
    <property type="gene ID" value="HCON_00083900"/>
</dbReference>
<sequence length="179" mass="20219">MTGFTDLVRRNMPPPLPPRLCGSMKPTCFCQPSSSKKCPPKQEVVENADSFDLFPHRLANPSSDFDTDSLGFVDIEELRKLEELECASVISVPVLPKTAERTSFATLRKWIPRQRCKTSHGYDNLGTAIEYPVQSRSRELCRPRKVLRSLSTSSVVLPFPSKKRSFRGTLRKLVFCGSR</sequence>
<accession>A0A7I4YFI4</accession>
<organism evidence="1 2">
    <name type="scientific">Haemonchus contortus</name>
    <name type="common">Barber pole worm</name>
    <dbReference type="NCBI Taxonomy" id="6289"/>
    <lineage>
        <taxon>Eukaryota</taxon>
        <taxon>Metazoa</taxon>
        <taxon>Ecdysozoa</taxon>
        <taxon>Nematoda</taxon>
        <taxon>Chromadorea</taxon>
        <taxon>Rhabditida</taxon>
        <taxon>Rhabditina</taxon>
        <taxon>Rhabditomorpha</taxon>
        <taxon>Strongyloidea</taxon>
        <taxon>Trichostrongylidae</taxon>
        <taxon>Haemonchus</taxon>
    </lineage>
</organism>
<dbReference type="OMA" id="CIDEYHL"/>
<evidence type="ECO:0000313" key="1">
    <source>
        <dbReference type="Proteomes" id="UP000025227"/>
    </source>
</evidence>
<dbReference type="AlphaFoldDB" id="A0A7I4YFI4"/>
<protein>
    <submittedName>
        <fullName evidence="2">Uncharacterized protein</fullName>
    </submittedName>
</protein>
<name>A0A7I4YFI4_HAECO</name>
<proteinExistence type="predicted"/>
<reference evidence="2" key="1">
    <citation type="submission" date="2020-12" db="UniProtKB">
        <authorList>
            <consortium name="WormBaseParasite"/>
        </authorList>
    </citation>
    <scope>IDENTIFICATION</scope>
    <source>
        <strain evidence="2">MHco3</strain>
    </source>
</reference>
<dbReference type="Proteomes" id="UP000025227">
    <property type="component" value="Unplaced"/>
</dbReference>
<keyword evidence="1" id="KW-1185">Reference proteome</keyword>
<evidence type="ECO:0000313" key="2">
    <source>
        <dbReference type="WBParaSite" id="HCON_00083900-00001"/>
    </source>
</evidence>
<dbReference type="OrthoDB" id="5875614at2759"/>